<accession>A0A8H8CEW9</accession>
<sequence>MLSNLEQAITNVLICKQTPDYFNVLREYTDISRLPKANKEKEAPKFLERAMGKYPASGERAGSPLADHVTSINRDLMQTRLDVLMLCTPFAKRFKCPCMCGESLTRERIIHKLNLVDGEGEPKPVG</sequence>
<dbReference type="OrthoDB" id="2984821at2759"/>
<dbReference type="EMBL" id="JAFIQS010000016">
    <property type="protein sequence ID" value="KAG5163011.1"/>
    <property type="molecule type" value="Genomic_DNA"/>
</dbReference>
<protein>
    <submittedName>
        <fullName evidence="1">Uncharacterized protein</fullName>
    </submittedName>
</protein>
<gene>
    <name evidence="1" type="ORF">JR316_011878</name>
</gene>
<dbReference type="AlphaFoldDB" id="A0A8H8CEW9"/>
<reference evidence="1" key="1">
    <citation type="submission" date="2021-02" db="EMBL/GenBank/DDBJ databases">
        <title>Psilocybe cubensis genome.</title>
        <authorList>
            <person name="Mckernan K.J."/>
            <person name="Crawford S."/>
            <person name="Trippe A."/>
            <person name="Kane L.T."/>
            <person name="Mclaughlin S."/>
        </authorList>
    </citation>
    <scope>NUCLEOTIDE SEQUENCE [LARGE SCALE GENOMIC DNA]</scope>
    <source>
        <strain evidence="1">MGC-MH-2018</strain>
    </source>
</reference>
<proteinExistence type="predicted"/>
<name>A0A8H8CEW9_PSICU</name>
<comment type="caution">
    <text evidence="1">The sequence shown here is derived from an EMBL/GenBank/DDBJ whole genome shotgun (WGS) entry which is preliminary data.</text>
</comment>
<organism evidence="1">
    <name type="scientific">Psilocybe cubensis</name>
    <name type="common">Psychedelic mushroom</name>
    <name type="synonym">Stropharia cubensis</name>
    <dbReference type="NCBI Taxonomy" id="181762"/>
    <lineage>
        <taxon>Eukaryota</taxon>
        <taxon>Fungi</taxon>
        <taxon>Dikarya</taxon>
        <taxon>Basidiomycota</taxon>
        <taxon>Agaricomycotina</taxon>
        <taxon>Agaricomycetes</taxon>
        <taxon>Agaricomycetidae</taxon>
        <taxon>Agaricales</taxon>
        <taxon>Agaricineae</taxon>
        <taxon>Strophariaceae</taxon>
        <taxon>Psilocybe</taxon>
    </lineage>
</organism>
<evidence type="ECO:0000313" key="1">
    <source>
        <dbReference type="EMBL" id="KAG5163011.1"/>
    </source>
</evidence>